<gene>
    <name evidence="1" type="ORF">GCM10010439_39960</name>
</gene>
<sequence length="68" mass="7451">MNASTAAITEKARARRRSDAMALSLNFGSFHRVWSPNPQERLTRPGAISAAKVIARIRAVPRRPDPGP</sequence>
<keyword evidence="2" id="KW-1185">Reference proteome</keyword>
<name>A0ABP6GUL2_9ACTN</name>
<evidence type="ECO:0000313" key="1">
    <source>
        <dbReference type="EMBL" id="GAA2729439.1"/>
    </source>
</evidence>
<proteinExistence type="predicted"/>
<evidence type="ECO:0000313" key="2">
    <source>
        <dbReference type="Proteomes" id="UP001501842"/>
    </source>
</evidence>
<protein>
    <submittedName>
        <fullName evidence="1">Uncharacterized protein</fullName>
    </submittedName>
</protein>
<accession>A0ABP6GUL2</accession>
<reference evidence="2" key="1">
    <citation type="journal article" date="2019" name="Int. J. Syst. Evol. Microbiol.">
        <title>The Global Catalogue of Microorganisms (GCM) 10K type strain sequencing project: providing services to taxonomists for standard genome sequencing and annotation.</title>
        <authorList>
            <consortium name="The Broad Institute Genomics Platform"/>
            <consortium name="The Broad Institute Genome Sequencing Center for Infectious Disease"/>
            <person name="Wu L."/>
            <person name="Ma J."/>
        </authorList>
    </citation>
    <scope>NUCLEOTIDE SEQUENCE [LARGE SCALE GENOMIC DNA]</scope>
    <source>
        <strain evidence="2">JCM 8201</strain>
    </source>
</reference>
<comment type="caution">
    <text evidence="1">The sequence shown here is derived from an EMBL/GenBank/DDBJ whole genome shotgun (WGS) entry which is preliminary data.</text>
</comment>
<dbReference type="EMBL" id="BAAATZ010000015">
    <property type="protein sequence ID" value="GAA2729439.1"/>
    <property type="molecule type" value="Genomic_DNA"/>
</dbReference>
<dbReference type="Proteomes" id="UP001501842">
    <property type="component" value="Unassembled WGS sequence"/>
</dbReference>
<organism evidence="1 2">
    <name type="scientific">Actinocorallia aurantiaca</name>
    <dbReference type="NCBI Taxonomy" id="46204"/>
    <lineage>
        <taxon>Bacteria</taxon>
        <taxon>Bacillati</taxon>
        <taxon>Actinomycetota</taxon>
        <taxon>Actinomycetes</taxon>
        <taxon>Streptosporangiales</taxon>
        <taxon>Thermomonosporaceae</taxon>
        <taxon>Actinocorallia</taxon>
    </lineage>
</organism>